<dbReference type="eggNOG" id="COG5662">
    <property type="taxonomic scope" value="Bacteria"/>
</dbReference>
<protein>
    <submittedName>
        <fullName evidence="3">Hypothetical membrane protein</fullName>
    </submittedName>
</protein>
<keyword evidence="2" id="KW-0472">Membrane</keyword>
<dbReference type="STRING" id="288705.RSal33209_1192"/>
<organism evidence="3 4">
    <name type="scientific">Renibacterium salmoninarum (strain ATCC 33209 / DSM 20767 / JCM 11484 / NBRC 15589 / NCIMB 2235)</name>
    <dbReference type="NCBI Taxonomy" id="288705"/>
    <lineage>
        <taxon>Bacteria</taxon>
        <taxon>Bacillati</taxon>
        <taxon>Actinomycetota</taxon>
        <taxon>Actinomycetes</taxon>
        <taxon>Micrococcales</taxon>
        <taxon>Micrococcaceae</taxon>
        <taxon>Renibacterium</taxon>
    </lineage>
</organism>
<feature type="compositionally biased region" description="Polar residues" evidence="1">
    <location>
        <begin position="218"/>
        <end position="235"/>
    </location>
</feature>
<dbReference type="HOGENOM" id="CLU_066386_0_0_11"/>
<evidence type="ECO:0000313" key="3">
    <source>
        <dbReference type="EMBL" id="ABY22930.1"/>
    </source>
</evidence>
<reference evidence="4" key="1">
    <citation type="journal article" date="2008" name="J. Bacteriol.">
        <title>Genome sequence of the fish pathogen Renibacterium salmoninarum suggests reductive evolution away from an environmental Arthrobacter ancestor.</title>
        <authorList>
            <person name="Wiens G.D."/>
            <person name="Rockey D.D."/>
            <person name="Wu Z."/>
            <person name="Chang J."/>
            <person name="Levy R."/>
            <person name="Crane S."/>
            <person name="Chen D.S."/>
            <person name="Capri G.R."/>
            <person name="Burnett J.R."/>
            <person name="Sudheesh P.S."/>
            <person name="Schipma M.J."/>
            <person name="Burd H."/>
            <person name="Bhattacharyya A."/>
            <person name="Rhodes L.D."/>
            <person name="Kaul R."/>
            <person name="Strom M.S."/>
        </authorList>
    </citation>
    <scope>NUCLEOTIDE SEQUENCE [LARGE SCALE GENOMIC DNA]</scope>
    <source>
        <strain evidence="4">ATCC 33209 / DSM 20767 / JCM 11484 / NBRC 15589 / NCIMB 2235</strain>
    </source>
</reference>
<feature type="transmembrane region" description="Helical" evidence="2">
    <location>
        <begin position="51"/>
        <end position="71"/>
    </location>
</feature>
<dbReference type="AlphaFoldDB" id="A9WPF5"/>
<evidence type="ECO:0000256" key="2">
    <source>
        <dbReference type="SAM" id="Phobius"/>
    </source>
</evidence>
<dbReference type="KEGG" id="rsa:RSal33209_1192"/>
<accession>A9WPF5</accession>
<dbReference type="EMBL" id="CP000910">
    <property type="protein sequence ID" value="ABY22930.1"/>
    <property type="molecule type" value="Genomic_DNA"/>
</dbReference>
<dbReference type="RefSeq" id="WP_012244616.1">
    <property type="nucleotide sequence ID" value="NC_010168.1"/>
</dbReference>
<keyword evidence="4" id="KW-1185">Reference proteome</keyword>
<evidence type="ECO:0000256" key="1">
    <source>
        <dbReference type="SAM" id="MobiDB-lite"/>
    </source>
</evidence>
<sequence length="253" mass="26507">MVAPIPSPFNSDSPISEDLTRKILQRTQNISTTCSEELRLPYRHSPWKKPAFFGACLVAITGLFGGAIYLVGAPDPSQEIIAQWPATPAGGLALVGNEDIAKLRQSGWTCPDLHALGFKLDQAQGAVLDGSPTLKLKLSDGGNSVTVYERHSTSSGSTAPMNPLTGHPASQDGFQPLGGGKVWLQPGPTWQAVLASGDTSYLMVSNMPPSSLKPATAALTSGPTSNSTLAVTGPSNDLSSRLMRGLARILAME</sequence>
<dbReference type="Proteomes" id="UP000002007">
    <property type="component" value="Chromosome"/>
</dbReference>
<name>A9WPF5_RENSM</name>
<evidence type="ECO:0000313" key="4">
    <source>
        <dbReference type="Proteomes" id="UP000002007"/>
    </source>
</evidence>
<feature type="region of interest" description="Disordered" evidence="1">
    <location>
        <begin position="215"/>
        <end position="235"/>
    </location>
</feature>
<gene>
    <name evidence="3" type="ordered locus">RSal33209_1192</name>
</gene>
<proteinExistence type="predicted"/>
<keyword evidence="2" id="KW-1133">Transmembrane helix</keyword>
<keyword evidence="2" id="KW-0812">Transmembrane</keyword>